<feature type="transmembrane region" description="Helical" evidence="7">
    <location>
        <begin position="162"/>
        <end position="185"/>
    </location>
</feature>
<reference evidence="8 9" key="1">
    <citation type="submission" date="2021-01" db="EMBL/GenBank/DDBJ databases">
        <title>Whole genome shotgun sequence of Plantactinospora endophytica NBRC 110450.</title>
        <authorList>
            <person name="Komaki H."/>
            <person name="Tamura T."/>
        </authorList>
    </citation>
    <scope>NUCLEOTIDE SEQUENCE [LARGE SCALE GENOMIC DNA]</scope>
    <source>
        <strain evidence="8 9">NBRC 110450</strain>
    </source>
</reference>
<accession>A0ABQ4DWB0</accession>
<protein>
    <submittedName>
        <fullName evidence="8">Leucine efflux protein</fullName>
    </submittedName>
</protein>
<keyword evidence="9" id="KW-1185">Reference proteome</keyword>
<name>A0ABQ4DWB0_9ACTN</name>
<evidence type="ECO:0000313" key="9">
    <source>
        <dbReference type="Proteomes" id="UP000646749"/>
    </source>
</evidence>
<dbReference type="PIRSF" id="PIRSF006324">
    <property type="entry name" value="LeuE"/>
    <property type="match status" value="1"/>
</dbReference>
<feature type="transmembrane region" description="Helical" evidence="7">
    <location>
        <begin position="129"/>
        <end position="150"/>
    </location>
</feature>
<keyword evidence="4 7" id="KW-0812">Transmembrane</keyword>
<comment type="similarity">
    <text evidence="2">Belongs to the Rht family.</text>
</comment>
<evidence type="ECO:0000256" key="6">
    <source>
        <dbReference type="ARBA" id="ARBA00023136"/>
    </source>
</evidence>
<feature type="transmembrane region" description="Helical" evidence="7">
    <location>
        <begin position="197"/>
        <end position="217"/>
    </location>
</feature>
<evidence type="ECO:0000256" key="7">
    <source>
        <dbReference type="SAM" id="Phobius"/>
    </source>
</evidence>
<keyword evidence="5 7" id="KW-1133">Transmembrane helix</keyword>
<evidence type="ECO:0000256" key="3">
    <source>
        <dbReference type="ARBA" id="ARBA00022475"/>
    </source>
</evidence>
<organism evidence="8 9">
    <name type="scientific">Plantactinospora endophytica</name>
    <dbReference type="NCBI Taxonomy" id="673535"/>
    <lineage>
        <taxon>Bacteria</taxon>
        <taxon>Bacillati</taxon>
        <taxon>Actinomycetota</taxon>
        <taxon>Actinomycetes</taxon>
        <taxon>Micromonosporales</taxon>
        <taxon>Micromonosporaceae</taxon>
        <taxon>Plantactinospora</taxon>
    </lineage>
</organism>
<dbReference type="PANTHER" id="PTHR30086:SF15">
    <property type="entry name" value="LEUCINE EFFLUX PROTEIN"/>
    <property type="match status" value="1"/>
</dbReference>
<gene>
    <name evidence="8" type="ORF">Pen02_16620</name>
</gene>
<evidence type="ECO:0000313" key="8">
    <source>
        <dbReference type="EMBL" id="GIG86726.1"/>
    </source>
</evidence>
<feature type="transmembrane region" description="Helical" evidence="7">
    <location>
        <begin position="45"/>
        <end position="70"/>
    </location>
</feature>
<dbReference type="RefSeq" id="WP_203865489.1">
    <property type="nucleotide sequence ID" value="NZ_BONW01000005.1"/>
</dbReference>
<evidence type="ECO:0000256" key="5">
    <source>
        <dbReference type="ARBA" id="ARBA00022989"/>
    </source>
</evidence>
<dbReference type="InterPro" id="IPR001123">
    <property type="entry name" value="LeuE-type"/>
</dbReference>
<dbReference type="PANTHER" id="PTHR30086">
    <property type="entry name" value="ARGININE EXPORTER PROTEIN ARGO"/>
    <property type="match status" value="1"/>
</dbReference>
<proteinExistence type="inferred from homology"/>
<evidence type="ECO:0000256" key="2">
    <source>
        <dbReference type="ARBA" id="ARBA00007928"/>
    </source>
</evidence>
<sequence>MMTGVLGITDIWTYVLGTVAIILLPGPNSLYVLTTAAKTGVRAGYRAAAGVFLGDTVLMVLSAAGVASLLTAYPPIFMVIKYVGAAYLGYVGLMMLRGAWRRWRSRNDPTVAPLVDTRPAKADRPFRRAAVISLLNPKAILFFISFFIQFVDPAYPYPALSFLLLGAIAQVASVIYLTVLIFTGTYLAAQFRQRRRLAAGVTTGIGALFLGFGIKLATASAG</sequence>
<dbReference type="Proteomes" id="UP000646749">
    <property type="component" value="Unassembled WGS sequence"/>
</dbReference>
<dbReference type="EMBL" id="BONW01000005">
    <property type="protein sequence ID" value="GIG86726.1"/>
    <property type="molecule type" value="Genomic_DNA"/>
</dbReference>
<keyword evidence="6 7" id="KW-0472">Membrane</keyword>
<comment type="caution">
    <text evidence="8">The sequence shown here is derived from an EMBL/GenBank/DDBJ whole genome shotgun (WGS) entry which is preliminary data.</text>
</comment>
<evidence type="ECO:0000256" key="4">
    <source>
        <dbReference type="ARBA" id="ARBA00022692"/>
    </source>
</evidence>
<keyword evidence="3" id="KW-1003">Cell membrane</keyword>
<dbReference type="NCBIfam" id="NF008201">
    <property type="entry name" value="PRK10958.1"/>
    <property type="match status" value="1"/>
</dbReference>
<feature type="transmembrane region" description="Helical" evidence="7">
    <location>
        <begin position="12"/>
        <end position="33"/>
    </location>
</feature>
<evidence type="ECO:0000256" key="1">
    <source>
        <dbReference type="ARBA" id="ARBA00004651"/>
    </source>
</evidence>
<comment type="subcellular location">
    <subcellularLocation>
        <location evidence="1">Cell membrane</location>
        <topology evidence="1">Multi-pass membrane protein</topology>
    </subcellularLocation>
</comment>
<feature type="transmembrane region" description="Helical" evidence="7">
    <location>
        <begin position="76"/>
        <end position="96"/>
    </location>
</feature>
<dbReference type="Pfam" id="PF01810">
    <property type="entry name" value="LysE"/>
    <property type="match status" value="1"/>
</dbReference>